<evidence type="ECO:0000313" key="2">
    <source>
        <dbReference type="Proteomes" id="UP000499080"/>
    </source>
</evidence>
<dbReference type="EMBL" id="BGPR01099483">
    <property type="protein sequence ID" value="GBM52844.1"/>
    <property type="molecule type" value="Genomic_DNA"/>
</dbReference>
<protein>
    <submittedName>
        <fullName evidence="1">Uncharacterized protein</fullName>
    </submittedName>
</protein>
<gene>
    <name evidence="1" type="ORF">AVEN_143456_1</name>
</gene>
<accession>A0A4Y2GL91</accession>
<dbReference type="AlphaFoldDB" id="A0A4Y2GL91"/>
<reference evidence="1 2" key="1">
    <citation type="journal article" date="2019" name="Sci. Rep.">
        <title>Orb-weaving spider Araneus ventricosus genome elucidates the spidroin gene catalogue.</title>
        <authorList>
            <person name="Kono N."/>
            <person name="Nakamura H."/>
            <person name="Ohtoshi R."/>
            <person name="Moran D.A.P."/>
            <person name="Shinohara A."/>
            <person name="Yoshida Y."/>
            <person name="Fujiwara M."/>
            <person name="Mori M."/>
            <person name="Tomita M."/>
            <person name="Arakawa K."/>
        </authorList>
    </citation>
    <scope>NUCLEOTIDE SEQUENCE [LARGE SCALE GENOMIC DNA]</scope>
</reference>
<keyword evidence="2" id="KW-1185">Reference proteome</keyword>
<dbReference type="Proteomes" id="UP000499080">
    <property type="component" value="Unassembled WGS sequence"/>
</dbReference>
<organism evidence="1 2">
    <name type="scientific">Araneus ventricosus</name>
    <name type="common">Orbweaver spider</name>
    <name type="synonym">Epeira ventricosa</name>
    <dbReference type="NCBI Taxonomy" id="182803"/>
    <lineage>
        <taxon>Eukaryota</taxon>
        <taxon>Metazoa</taxon>
        <taxon>Ecdysozoa</taxon>
        <taxon>Arthropoda</taxon>
        <taxon>Chelicerata</taxon>
        <taxon>Arachnida</taxon>
        <taxon>Araneae</taxon>
        <taxon>Araneomorphae</taxon>
        <taxon>Entelegynae</taxon>
        <taxon>Araneoidea</taxon>
        <taxon>Araneidae</taxon>
        <taxon>Araneus</taxon>
    </lineage>
</organism>
<feature type="non-terminal residue" evidence="1">
    <location>
        <position position="1"/>
    </location>
</feature>
<name>A0A4Y2GL91_ARAVE</name>
<proteinExistence type="predicted"/>
<evidence type="ECO:0000313" key="1">
    <source>
        <dbReference type="EMBL" id="GBM52844.1"/>
    </source>
</evidence>
<sequence>CVSGRILSFTPYQTSFKNDKYNNVNSDKGNPGAANYLLPLSNTVKSDKYAQWRRGGYGHPWGNTMLSPPIT</sequence>
<comment type="caution">
    <text evidence="1">The sequence shown here is derived from an EMBL/GenBank/DDBJ whole genome shotgun (WGS) entry which is preliminary data.</text>
</comment>